<reference evidence="4" key="2">
    <citation type="journal article" date="2023" name="IMA Fungus">
        <title>Comparative genomic study of the Penicillium genus elucidates a diverse pangenome and 15 lateral gene transfer events.</title>
        <authorList>
            <person name="Petersen C."/>
            <person name="Sorensen T."/>
            <person name="Nielsen M.R."/>
            <person name="Sondergaard T.E."/>
            <person name="Sorensen J.L."/>
            <person name="Fitzpatrick D.A."/>
            <person name="Frisvad J.C."/>
            <person name="Nielsen K.L."/>
        </authorList>
    </citation>
    <scope>NUCLEOTIDE SEQUENCE</scope>
    <source>
        <strain evidence="4">IBT 21472</strain>
    </source>
</reference>
<evidence type="ECO:0000259" key="3">
    <source>
        <dbReference type="Pfam" id="PF12955"/>
    </source>
</evidence>
<dbReference type="OrthoDB" id="5583277at2759"/>
<dbReference type="InterPro" id="IPR053065">
    <property type="entry name" value="Archenteron_Induction-Rel"/>
</dbReference>
<feature type="signal peptide" evidence="2">
    <location>
        <begin position="1"/>
        <end position="20"/>
    </location>
</feature>
<keyword evidence="2" id="KW-0732">Signal</keyword>
<evidence type="ECO:0000313" key="5">
    <source>
        <dbReference type="Proteomes" id="UP001147746"/>
    </source>
</evidence>
<dbReference type="EMBL" id="JAPZBO010000001">
    <property type="protein sequence ID" value="KAJ5330984.1"/>
    <property type="molecule type" value="Genomic_DNA"/>
</dbReference>
<accession>A0A9W9QDK2</accession>
<dbReference type="PANTHER" id="PTHR36853:SF1">
    <property type="entry name" value="DUF3844 DOMAIN-CONTAINING PROTEIN"/>
    <property type="match status" value="1"/>
</dbReference>
<evidence type="ECO:0000313" key="4">
    <source>
        <dbReference type="EMBL" id="KAJ5330984.1"/>
    </source>
</evidence>
<gene>
    <name evidence="4" type="ORF">N7476_000767</name>
</gene>
<dbReference type="AlphaFoldDB" id="A0A9W9QDK2"/>
<feature type="domain" description="Vacuolar sorting protein Vps3844 C-terminal" evidence="3">
    <location>
        <begin position="298"/>
        <end position="404"/>
    </location>
</feature>
<keyword evidence="1" id="KW-1133">Transmembrane helix</keyword>
<dbReference type="InterPro" id="IPR024382">
    <property type="entry name" value="Vps3844_C"/>
</dbReference>
<evidence type="ECO:0000256" key="2">
    <source>
        <dbReference type="SAM" id="SignalP"/>
    </source>
</evidence>
<sequence length="413" mass="43744">MRWVSKLLALAATGALGTNALETSIFTFPSDGEGYKSAVPEQQIVSEDVARLILELRGHSSLASVLGQVETDAVGHLNQFADAQSTLFGGSDSNESPGKSIIFFEGVNQEVGLRLRKKQPHSLIVPHSSSNLADDSLESLVENDSNGKHCIYLKDANGVDSNTAQSVNDCLLVDPVLAHATGLFGPNLLDLIGSVETWVSKDQQTTASRLSLKASSNDDVFVIKSLQSIIQYLAKQSSLRNREITAVLLPDTQGSRNSAQILRRDSRVLSRSSASGAQDALRRSAQDLPLHSNLAPVCHVSNSSCAEATNNCSGHGSCYLKYGSGEEGSTGNCYACRCQQTVVRKSDGTIQKIQWGGPACQKKDISSPFFLIAGVSVLAILMVGSAIGMLFSMGQEELPSVISAGVGGSKAQS</sequence>
<name>A0A9W9QDK2_9EURO</name>
<keyword evidence="5" id="KW-1185">Reference proteome</keyword>
<protein>
    <recommendedName>
        <fullName evidence="3">Vacuolar sorting protein Vps3844 C-terminal domain-containing protein</fullName>
    </recommendedName>
</protein>
<comment type="caution">
    <text evidence="4">The sequence shown here is derived from an EMBL/GenBank/DDBJ whole genome shotgun (WGS) entry which is preliminary data.</text>
</comment>
<keyword evidence="1" id="KW-0472">Membrane</keyword>
<proteinExistence type="predicted"/>
<feature type="chain" id="PRO_5041194902" description="Vacuolar sorting protein Vps3844 C-terminal domain-containing protein" evidence="2">
    <location>
        <begin position="21"/>
        <end position="413"/>
    </location>
</feature>
<dbReference type="Proteomes" id="UP001147746">
    <property type="component" value="Unassembled WGS sequence"/>
</dbReference>
<organism evidence="4 5">
    <name type="scientific">Penicillium atrosanguineum</name>
    <dbReference type="NCBI Taxonomy" id="1132637"/>
    <lineage>
        <taxon>Eukaryota</taxon>
        <taxon>Fungi</taxon>
        <taxon>Dikarya</taxon>
        <taxon>Ascomycota</taxon>
        <taxon>Pezizomycotina</taxon>
        <taxon>Eurotiomycetes</taxon>
        <taxon>Eurotiomycetidae</taxon>
        <taxon>Eurotiales</taxon>
        <taxon>Aspergillaceae</taxon>
        <taxon>Penicillium</taxon>
    </lineage>
</organism>
<reference evidence="4" key="1">
    <citation type="submission" date="2022-12" db="EMBL/GenBank/DDBJ databases">
        <authorList>
            <person name="Petersen C."/>
        </authorList>
    </citation>
    <scope>NUCLEOTIDE SEQUENCE</scope>
    <source>
        <strain evidence="4">IBT 21472</strain>
    </source>
</reference>
<dbReference type="GO" id="GO:0005783">
    <property type="term" value="C:endoplasmic reticulum"/>
    <property type="evidence" value="ECO:0007669"/>
    <property type="project" value="TreeGrafter"/>
</dbReference>
<feature type="transmembrane region" description="Helical" evidence="1">
    <location>
        <begin position="369"/>
        <end position="391"/>
    </location>
</feature>
<dbReference type="PANTHER" id="PTHR36853">
    <property type="entry name" value="EXPRESSED PROTEIN"/>
    <property type="match status" value="1"/>
</dbReference>
<keyword evidence="1" id="KW-0812">Transmembrane</keyword>
<dbReference type="Pfam" id="PF12955">
    <property type="entry name" value="Vps3844_C"/>
    <property type="match status" value="1"/>
</dbReference>
<evidence type="ECO:0000256" key="1">
    <source>
        <dbReference type="SAM" id="Phobius"/>
    </source>
</evidence>